<reference evidence="3" key="2">
    <citation type="submission" date="2019-06" db="EMBL/GenBank/DDBJ databases">
        <title>Genomics analysis of Aphanomyces spp. identifies a new class of oomycete effector associated with host adaptation.</title>
        <authorList>
            <person name="Gaulin E."/>
        </authorList>
    </citation>
    <scope>NUCLEOTIDE SEQUENCE</scope>
    <source>
        <strain evidence="3">CBS 578.67</strain>
    </source>
</reference>
<protein>
    <submittedName>
        <fullName evidence="6">Aste57867_14066 protein</fullName>
    </submittedName>
    <submittedName>
        <fullName evidence="7">Aste57867_23112 protein</fullName>
    </submittedName>
    <submittedName>
        <fullName evidence="8">Aste57867_23113 protein</fullName>
    </submittedName>
</protein>
<dbReference type="InterPro" id="IPR011992">
    <property type="entry name" value="EF-hand-dom_pair"/>
</dbReference>
<dbReference type="OrthoDB" id="26525at2759"/>
<keyword evidence="1" id="KW-0106">Calcium</keyword>
<feature type="domain" description="EF-hand" evidence="2">
    <location>
        <begin position="49"/>
        <end position="84"/>
    </location>
</feature>
<keyword evidence="9" id="KW-1185">Reference proteome</keyword>
<proteinExistence type="predicted"/>
<dbReference type="GO" id="GO:0005509">
    <property type="term" value="F:calcium ion binding"/>
    <property type="evidence" value="ECO:0007669"/>
    <property type="project" value="InterPro"/>
</dbReference>
<dbReference type="EMBL" id="VJMH01007228">
    <property type="protein sequence ID" value="KAF0684956.1"/>
    <property type="molecule type" value="Genomic_DNA"/>
</dbReference>
<name>A0A485L0E6_9STRA</name>
<evidence type="ECO:0000313" key="3">
    <source>
        <dbReference type="EMBL" id="KAF0684955.1"/>
    </source>
</evidence>
<evidence type="ECO:0000256" key="1">
    <source>
        <dbReference type="ARBA" id="ARBA00022837"/>
    </source>
</evidence>
<dbReference type="SUPFAM" id="SSF47473">
    <property type="entry name" value="EF-hand"/>
    <property type="match status" value="1"/>
</dbReference>
<sequence length="90" mass="10429">MSVKQVINDMLTDIWAKYDEDSSGFLDRDETRQFVQELQAGLEAEGLEVEMLDFDECFDDFDKNGDGKLSKKEMRVFLQQLLQMLAEAEP</sequence>
<gene>
    <name evidence="6" type="primary">Aste57867_14066</name>
    <name evidence="7" type="synonym">Aste57867_23112</name>
    <name evidence="8" type="synonym">Aste57867_23113</name>
    <name evidence="5" type="ORF">As57867_014015</name>
    <name evidence="3" type="ORF">As57867_023041</name>
    <name evidence="4" type="ORF">As57867_023042</name>
    <name evidence="6" type="ORF">ASTE57867_14066</name>
    <name evidence="7" type="ORF">ASTE57867_23112</name>
    <name evidence="8" type="ORF">ASTE57867_23113</name>
</gene>
<dbReference type="PROSITE" id="PS00018">
    <property type="entry name" value="EF_HAND_1"/>
    <property type="match status" value="1"/>
</dbReference>
<dbReference type="PROSITE" id="PS50222">
    <property type="entry name" value="EF_HAND_2"/>
    <property type="match status" value="2"/>
</dbReference>
<dbReference type="InterPro" id="IPR018247">
    <property type="entry name" value="EF_Hand_1_Ca_BS"/>
</dbReference>
<dbReference type="SMART" id="SM00054">
    <property type="entry name" value="EFh"/>
    <property type="match status" value="2"/>
</dbReference>
<dbReference type="EMBL" id="VJMH01007228">
    <property type="protein sequence ID" value="KAF0684955.1"/>
    <property type="molecule type" value="Genomic_DNA"/>
</dbReference>
<dbReference type="InterPro" id="IPR002048">
    <property type="entry name" value="EF_hand_dom"/>
</dbReference>
<organism evidence="6 9">
    <name type="scientific">Aphanomyces stellatus</name>
    <dbReference type="NCBI Taxonomy" id="120398"/>
    <lineage>
        <taxon>Eukaryota</taxon>
        <taxon>Sar</taxon>
        <taxon>Stramenopiles</taxon>
        <taxon>Oomycota</taxon>
        <taxon>Saprolegniomycetes</taxon>
        <taxon>Saprolegniales</taxon>
        <taxon>Verrucalvaceae</taxon>
        <taxon>Aphanomyces</taxon>
    </lineage>
</organism>
<dbReference type="EMBL" id="CAADRA010007254">
    <property type="protein sequence ID" value="VFT99760.1"/>
    <property type="molecule type" value="Genomic_DNA"/>
</dbReference>
<feature type="domain" description="EF-hand" evidence="2">
    <location>
        <begin position="6"/>
        <end position="41"/>
    </location>
</feature>
<evidence type="ECO:0000259" key="2">
    <source>
        <dbReference type="PROSITE" id="PS50222"/>
    </source>
</evidence>
<evidence type="ECO:0000313" key="5">
    <source>
        <dbReference type="EMBL" id="KAF0695095.1"/>
    </source>
</evidence>
<evidence type="ECO:0000313" key="7">
    <source>
        <dbReference type="EMBL" id="VFT99760.1"/>
    </source>
</evidence>
<dbReference type="Proteomes" id="UP000332933">
    <property type="component" value="Unassembled WGS sequence"/>
</dbReference>
<reference evidence="6 9" key="1">
    <citation type="submission" date="2019-03" db="EMBL/GenBank/DDBJ databases">
        <authorList>
            <person name="Gaulin E."/>
            <person name="Dumas B."/>
        </authorList>
    </citation>
    <scope>NUCLEOTIDE SEQUENCE [LARGE SCALE GENOMIC DNA]</scope>
    <source>
        <strain evidence="6">CBS 568.67</strain>
    </source>
</reference>
<dbReference type="Pfam" id="PF13499">
    <property type="entry name" value="EF-hand_7"/>
    <property type="match status" value="1"/>
</dbReference>
<evidence type="ECO:0000313" key="4">
    <source>
        <dbReference type="EMBL" id="KAF0684956.1"/>
    </source>
</evidence>
<dbReference type="Gene3D" id="1.10.238.10">
    <property type="entry name" value="EF-hand"/>
    <property type="match status" value="2"/>
</dbReference>
<accession>A0A485L0E6</accession>
<evidence type="ECO:0000313" key="8">
    <source>
        <dbReference type="EMBL" id="VFT99761.1"/>
    </source>
</evidence>
<dbReference type="EMBL" id="CAADRA010005535">
    <property type="protein sequence ID" value="VFT90894.1"/>
    <property type="molecule type" value="Genomic_DNA"/>
</dbReference>
<dbReference type="EMBL" id="CAADRA010007254">
    <property type="protein sequence ID" value="VFT99761.1"/>
    <property type="molecule type" value="Genomic_DNA"/>
</dbReference>
<dbReference type="AlphaFoldDB" id="A0A485L0E6"/>
<evidence type="ECO:0000313" key="9">
    <source>
        <dbReference type="Proteomes" id="UP000332933"/>
    </source>
</evidence>
<evidence type="ECO:0000313" key="6">
    <source>
        <dbReference type="EMBL" id="VFT90894.1"/>
    </source>
</evidence>
<dbReference type="EMBL" id="VJMH01005514">
    <property type="protein sequence ID" value="KAF0695095.1"/>
    <property type="molecule type" value="Genomic_DNA"/>
</dbReference>